<evidence type="ECO:0000259" key="6">
    <source>
        <dbReference type="Pfam" id="PF07980"/>
    </source>
</evidence>
<keyword evidence="9" id="KW-1185">Reference proteome</keyword>
<accession>A0A561PRI7</accession>
<dbReference type="Proteomes" id="UP000320811">
    <property type="component" value="Unassembled WGS sequence"/>
</dbReference>
<evidence type="ECO:0000259" key="7">
    <source>
        <dbReference type="Pfam" id="PF14322"/>
    </source>
</evidence>
<evidence type="ECO:0000256" key="5">
    <source>
        <dbReference type="ARBA" id="ARBA00023237"/>
    </source>
</evidence>
<keyword evidence="4" id="KW-0472">Membrane</keyword>
<dbReference type="GO" id="GO:0009279">
    <property type="term" value="C:cell outer membrane"/>
    <property type="evidence" value="ECO:0007669"/>
    <property type="project" value="UniProtKB-SubCell"/>
</dbReference>
<evidence type="ECO:0000256" key="4">
    <source>
        <dbReference type="ARBA" id="ARBA00023136"/>
    </source>
</evidence>
<comment type="caution">
    <text evidence="8">The sequence shown here is derived from an EMBL/GenBank/DDBJ whole genome shotgun (WGS) entry which is preliminary data.</text>
</comment>
<sequence>MKKIIIIALAGLSMTSCKKFLEERSQSDVIPKTTKDFGEILYTNGYPTTGTLMQPYLVMMDDDIQCYNGPAIADQQATITANAGAFQWQPNFIDVCNRAGSSDAKNFNSWGVYYQMILGANVALQYLDNSVGSAAEKAQYKGEAYTLRAFYNFMLVNLYARPYNDSATTPDKSIGIPLKLDANLSEVLPKQNTVKEVYTQITKDLDSAIYFLSQDKSERKLFRISHVAAHLLASRVYLYMEQWDKAIEHANYVIDYHPQLMDLSTWGDPDITEKPIVGIGNVETIWYYGSVSEHTVTGTSGAYDVSADLISKFEPNDLRNGIYFFVTPDVLKEYVTPDFLQQKNLDSNIPNSQGQINMGSSWRSSEAYLNRAEAYVQLYKTKGDAGAAQQALNSLNTLRAKRFSTNSFIPWTIHPAEVLLQMCRDERRRELFAEGAHRWMDLRRYGMPAITHYYVPTLGGGNQVFTLPRRDPQYVLPIPNDVLLRNLSLIQNPQLGNLRQPQ</sequence>
<dbReference type="InterPro" id="IPR011990">
    <property type="entry name" value="TPR-like_helical_dom_sf"/>
</dbReference>
<dbReference type="OrthoDB" id="1094477at2"/>
<proteinExistence type="inferred from homology"/>
<dbReference type="EMBL" id="VIWO01000004">
    <property type="protein sequence ID" value="TWF40728.1"/>
    <property type="molecule type" value="Genomic_DNA"/>
</dbReference>
<dbReference type="PROSITE" id="PS51257">
    <property type="entry name" value="PROKAR_LIPOPROTEIN"/>
    <property type="match status" value="1"/>
</dbReference>
<feature type="domain" description="RagB/SusD" evidence="6">
    <location>
        <begin position="327"/>
        <end position="493"/>
    </location>
</feature>
<name>A0A561PRI7_9BACT</name>
<dbReference type="SUPFAM" id="SSF48452">
    <property type="entry name" value="TPR-like"/>
    <property type="match status" value="1"/>
</dbReference>
<dbReference type="Gene3D" id="1.25.40.390">
    <property type="match status" value="1"/>
</dbReference>
<evidence type="ECO:0000313" key="8">
    <source>
        <dbReference type="EMBL" id="TWF40728.1"/>
    </source>
</evidence>
<keyword evidence="5" id="KW-0998">Cell outer membrane</keyword>
<dbReference type="InterPro" id="IPR012944">
    <property type="entry name" value="SusD_RagB_dom"/>
</dbReference>
<evidence type="ECO:0000313" key="9">
    <source>
        <dbReference type="Proteomes" id="UP000320811"/>
    </source>
</evidence>
<dbReference type="Pfam" id="PF07980">
    <property type="entry name" value="SusD_RagB"/>
    <property type="match status" value="1"/>
</dbReference>
<reference evidence="8 9" key="1">
    <citation type="submission" date="2019-06" db="EMBL/GenBank/DDBJ databases">
        <title>Sorghum-associated microbial communities from plants grown in Nebraska, USA.</title>
        <authorList>
            <person name="Schachtman D."/>
        </authorList>
    </citation>
    <scope>NUCLEOTIDE SEQUENCE [LARGE SCALE GENOMIC DNA]</scope>
    <source>
        <strain evidence="8 9">1209</strain>
    </source>
</reference>
<evidence type="ECO:0000256" key="3">
    <source>
        <dbReference type="ARBA" id="ARBA00022729"/>
    </source>
</evidence>
<gene>
    <name evidence="8" type="ORF">FHW36_104412</name>
</gene>
<protein>
    <submittedName>
        <fullName evidence="8">SusD-like starch-binding protein associating with outer membrane</fullName>
    </submittedName>
</protein>
<comment type="subcellular location">
    <subcellularLocation>
        <location evidence="1">Cell outer membrane</location>
    </subcellularLocation>
</comment>
<organism evidence="8 9">
    <name type="scientific">Chitinophaga polysaccharea</name>
    <dbReference type="NCBI Taxonomy" id="1293035"/>
    <lineage>
        <taxon>Bacteria</taxon>
        <taxon>Pseudomonadati</taxon>
        <taxon>Bacteroidota</taxon>
        <taxon>Chitinophagia</taxon>
        <taxon>Chitinophagales</taxon>
        <taxon>Chitinophagaceae</taxon>
        <taxon>Chitinophaga</taxon>
    </lineage>
</organism>
<evidence type="ECO:0000256" key="1">
    <source>
        <dbReference type="ARBA" id="ARBA00004442"/>
    </source>
</evidence>
<dbReference type="AlphaFoldDB" id="A0A561PRI7"/>
<dbReference type="RefSeq" id="WP_145670705.1">
    <property type="nucleotide sequence ID" value="NZ_VIWO01000004.1"/>
</dbReference>
<comment type="similarity">
    <text evidence="2">Belongs to the SusD family.</text>
</comment>
<evidence type="ECO:0000256" key="2">
    <source>
        <dbReference type="ARBA" id="ARBA00006275"/>
    </source>
</evidence>
<dbReference type="InterPro" id="IPR033985">
    <property type="entry name" value="SusD-like_N"/>
</dbReference>
<keyword evidence="3" id="KW-0732">Signal</keyword>
<dbReference type="Pfam" id="PF14322">
    <property type="entry name" value="SusD-like_3"/>
    <property type="match status" value="1"/>
</dbReference>
<feature type="domain" description="SusD-like N-terminal" evidence="7">
    <location>
        <begin position="20"/>
        <end position="238"/>
    </location>
</feature>